<evidence type="ECO:0000313" key="2">
    <source>
        <dbReference type="Proteomes" id="UP000520767"/>
    </source>
</evidence>
<name>A0A7W7Q646_9PSEU</name>
<reference evidence="1 2" key="1">
    <citation type="submission" date="2020-08" db="EMBL/GenBank/DDBJ databases">
        <title>Genomic Encyclopedia of Type Strains, Phase III (KMG-III): the genomes of soil and plant-associated and newly described type strains.</title>
        <authorList>
            <person name="Whitman W."/>
        </authorList>
    </citation>
    <scope>NUCLEOTIDE SEQUENCE [LARGE SCALE GENOMIC DNA]</scope>
    <source>
        <strain evidence="1 2">CECT 8960</strain>
    </source>
</reference>
<dbReference type="RefSeq" id="WP_184811796.1">
    <property type="nucleotide sequence ID" value="NZ_JACHJQ010000004.1"/>
</dbReference>
<evidence type="ECO:0000313" key="1">
    <source>
        <dbReference type="EMBL" id="MBB4907627.1"/>
    </source>
</evidence>
<sequence>MFTTQEAIAAEISYRMERAQDGALRAQVERPSLLRGLFSKKAPRTGPRVVTRGRPLSARI</sequence>
<organism evidence="1 2">
    <name type="scientific">Actinophytocola algeriensis</name>
    <dbReference type="NCBI Taxonomy" id="1768010"/>
    <lineage>
        <taxon>Bacteria</taxon>
        <taxon>Bacillati</taxon>
        <taxon>Actinomycetota</taxon>
        <taxon>Actinomycetes</taxon>
        <taxon>Pseudonocardiales</taxon>
        <taxon>Pseudonocardiaceae</taxon>
    </lineage>
</organism>
<protein>
    <submittedName>
        <fullName evidence="1">Uncharacterized protein</fullName>
    </submittedName>
</protein>
<proteinExistence type="predicted"/>
<dbReference type="EMBL" id="JACHJQ010000004">
    <property type="protein sequence ID" value="MBB4907627.1"/>
    <property type="molecule type" value="Genomic_DNA"/>
</dbReference>
<gene>
    <name evidence="1" type="ORF">FHR82_003869</name>
</gene>
<accession>A0A7W7Q646</accession>
<dbReference type="AlphaFoldDB" id="A0A7W7Q646"/>
<keyword evidence="2" id="KW-1185">Reference proteome</keyword>
<comment type="caution">
    <text evidence="1">The sequence shown here is derived from an EMBL/GenBank/DDBJ whole genome shotgun (WGS) entry which is preliminary data.</text>
</comment>
<dbReference type="Proteomes" id="UP000520767">
    <property type="component" value="Unassembled WGS sequence"/>
</dbReference>